<reference evidence="3 4" key="1">
    <citation type="submission" date="2024-06" db="EMBL/GenBank/DDBJ databases">
        <title>The Natural Products Discovery Center: Release of the First 8490 Sequenced Strains for Exploring Actinobacteria Biosynthetic Diversity.</title>
        <authorList>
            <person name="Kalkreuter E."/>
            <person name="Kautsar S.A."/>
            <person name="Yang D."/>
            <person name="Bader C.D."/>
            <person name="Teijaro C.N."/>
            <person name="Fluegel L."/>
            <person name="Davis C.M."/>
            <person name="Simpson J.R."/>
            <person name="Lauterbach L."/>
            <person name="Steele A.D."/>
            <person name="Gui C."/>
            <person name="Meng S."/>
            <person name="Li G."/>
            <person name="Viehrig K."/>
            <person name="Ye F."/>
            <person name="Su P."/>
            <person name="Kiefer A.F."/>
            <person name="Nichols A."/>
            <person name="Cepeda A.J."/>
            <person name="Yan W."/>
            <person name="Fan B."/>
            <person name="Jiang Y."/>
            <person name="Adhikari A."/>
            <person name="Zheng C.-J."/>
            <person name="Schuster L."/>
            <person name="Cowan T.M."/>
            <person name="Smanski M.J."/>
            <person name="Chevrette M.G."/>
            <person name="De Carvalho L.P.S."/>
            <person name="Shen B."/>
        </authorList>
    </citation>
    <scope>NUCLEOTIDE SEQUENCE [LARGE SCALE GENOMIC DNA]</scope>
    <source>
        <strain evidence="3 4">NPDC001615</strain>
    </source>
</reference>
<proteinExistence type="predicted"/>
<name>A0ABV1T439_9ACTN</name>
<keyword evidence="2" id="KW-0472">Membrane</keyword>
<feature type="compositionally biased region" description="Low complexity" evidence="1">
    <location>
        <begin position="7"/>
        <end position="23"/>
    </location>
</feature>
<feature type="compositionally biased region" description="Low complexity" evidence="1">
    <location>
        <begin position="32"/>
        <end position="51"/>
    </location>
</feature>
<dbReference type="Proteomes" id="UP001496720">
    <property type="component" value="Unassembled WGS sequence"/>
</dbReference>
<evidence type="ECO:0008006" key="5">
    <source>
        <dbReference type="Google" id="ProtNLM"/>
    </source>
</evidence>
<evidence type="ECO:0000313" key="4">
    <source>
        <dbReference type="Proteomes" id="UP001496720"/>
    </source>
</evidence>
<sequence>MQEEPARAAAPAAPTTPEIPEAEAVGRETADGPEAPDAAAPPAEDAAVPAEEAGRRRRRGRTALIIAAAAALGLVAGTCTGVLVQADREPTKLPPLSQAALAHGTGKAPKPLSADQDRRVRTEGDLRELLLKKPRGAREVEWLGDADGWMDLATYTGTFGGPSEQFSKYVHDDFRRAAVTHWRTGATRTVEIRLIQFRQEEVLSAIEGSDNGRHWAGWGREDDTDRWPIPGTGDGEAFVHNRPESVDGSPPLYSAEAHAWRGDIEMEILVADTDRIGKDQIMDLARRQMERL</sequence>
<keyword evidence="4" id="KW-1185">Reference proteome</keyword>
<evidence type="ECO:0000256" key="2">
    <source>
        <dbReference type="SAM" id="Phobius"/>
    </source>
</evidence>
<comment type="caution">
    <text evidence="3">The sequence shown here is derived from an EMBL/GenBank/DDBJ whole genome shotgun (WGS) entry which is preliminary data.</text>
</comment>
<feature type="transmembrane region" description="Helical" evidence="2">
    <location>
        <begin position="63"/>
        <end position="84"/>
    </location>
</feature>
<evidence type="ECO:0000256" key="1">
    <source>
        <dbReference type="SAM" id="MobiDB-lite"/>
    </source>
</evidence>
<feature type="region of interest" description="Disordered" evidence="1">
    <location>
        <begin position="1"/>
        <end position="57"/>
    </location>
</feature>
<dbReference type="RefSeq" id="WP_352150019.1">
    <property type="nucleotide sequence ID" value="NZ_JBEOZY010000048.1"/>
</dbReference>
<evidence type="ECO:0000313" key="3">
    <source>
        <dbReference type="EMBL" id="MER6168758.1"/>
    </source>
</evidence>
<protein>
    <recommendedName>
        <fullName evidence="5">Serine/threonine protein kinase</fullName>
    </recommendedName>
</protein>
<gene>
    <name evidence="3" type="ORF">ABT188_30090</name>
</gene>
<keyword evidence="2" id="KW-0812">Transmembrane</keyword>
<accession>A0ABV1T439</accession>
<dbReference type="EMBL" id="JBEOZY010000048">
    <property type="protein sequence ID" value="MER6168758.1"/>
    <property type="molecule type" value="Genomic_DNA"/>
</dbReference>
<organism evidence="3 4">
    <name type="scientific">Streptomyces violaceorubidus</name>
    <dbReference type="NCBI Taxonomy" id="284042"/>
    <lineage>
        <taxon>Bacteria</taxon>
        <taxon>Bacillati</taxon>
        <taxon>Actinomycetota</taxon>
        <taxon>Actinomycetes</taxon>
        <taxon>Kitasatosporales</taxon>
        <taxon>Streptomycetaceae</taxon>
        <taxon>Streptomyces</taxon>
    </lineage>
</organism>
<keyword evidence="2" id="KW-1133">Transmembrane helix</keyword>